<dbReference type="Proteomes" id="UP000663881">
    <property type="component" value="Unassembled WGS sequence"/>
</dbReference>
<comment type="caution">
    <text evidence="3">The sequence shown here is derived from an EMBL/GenBank/DDBJ whole genome shotgun (WGS) entry which is preliminary data.</text>
</comment>
<feature type="region of interest" description="Disordered" evidence="2">
    <location>
        <begin position="20"/>
        <end position="55"/>
    </location>
</feature>
<evidence type="ECO:0000256" key="1">
    <source>
        <dbReference type="SAM" id="Coils"/>
    </source>
</evidence>
<evidence type="ECO:0000256" key="2">
    <source>
        <dbReference type="SAM" id="MobiDB-lite"/>
    </source>
</evidence>
<dbReference type="Proteomes" id="UP000663891">
    <property type="component" value="Unassembled WGS sequence"/>
</dbReference>
<keyword evidence="1" id="KW-0175">Coiled coil</keyword>
<accession>A0A814DTY4</accession>
<evidence type="ECO:0000313" key="5">
    <source>
        <dbReference type="Proteomes" id="UP000663891"/>
    </source>
</evidence>
<name>A0A814DTY4_9BILA</name>
<proteinExistence type="predicted"/>
<feature type="coiled-coil region" evidence="1">
    <location>
        <begin position="65"/>
        <end position="129"/>
    </location>
</feature>
<protein>
    <submittedName>
        <fullName evidence="3">Uncharacterized protein</fullName>
    </submittedName>
</protein>
<dbReference type="EMBL" id="CAJNON010000096">
    <property type="protein sequence ID" value="CAF0958540.1"/>
    <property type="molecule type" value="Genomic_DNA"/>
</dbReference>
<dbReference type="OrthoDB" id="10062904at2759"/>
<organism evidence="3 5">
    <name type="scientific">Adineta steineri</name>
    <dbReference type="NCBI Taxonomy" id="433720"/>
    <lineage>
        <taxon>Eukaryota</taxon>
        <taxon>Metazoa</taxon>
        <taxon>Spiralia</taxon>
        <taxon>Gnathifera</taxon>
        <taxon>Rotifera</taxon>
        <taxon>Eurotatoria</taxon>
        <taxon>Bdelloidea</taxon>
        <taxon>Adinetida</taxon>
        <taxon>Adinetidae</taxon>
        <taxon>Adineta</taxon>
    </lineage>
</organism>
<dbReference type="EMBL" id="CAJOAY010000107">
    <property type="protein sequence ID" value="CAF3539864.1"/>
    <property type="molecule type" value="Genomic_DNA"/>
</dbReference>
<evidence type="ECO:0000313" key="3">
    <source>
        <dbReference type="EMBL" id="CAF0958540.1"/>
    </source>
</evidence>
<gene>
    <name evidence="4" type="ORF">OKA104_LOCUS3540</name>
    <name evidence="3" type="ORF">VCS650_LOCUS12470</name>
</gene>
<sequence>MADSLCKDCQCGICEECSAKHQGKELSQHKSTASKQRLDSYEDPSYKKRKNDTSTAIDDVASETVKDLRNLFGKAQEDLKKKTDKVNELTDVDTNVNIQKITTTFEKLRKLIDNQENNLKKQVRAMEQKKKPAVDEHLESIEKFAALNTYTRPTCNGRACANCGKCRDWYYTGDQEIWEWIKNVKNWNENERKRWDDGKYSKCFTKREGSTCRGRFDYYYDRDHVYHGGHIDFGYTYSCRDCGAPALYRDGDCCGSGTDTSFIREVYSYCQCLNNIKKK</sequence>
<evidence type="ECO:0000313" key="4">
    <source>
        <dbReference type="EMBL" id="CAF3539864.1"/>
    </source>
</evidence>
<reference evidence="3" key="1">
    <citation type="submission" date="2021-02" db="EMBL/GenBank/DDBJ databases">
        <authorList>
            <person name="Nowell W R."/>
        </authorList>
    </citation>
    <scope>NUCLEOTIDE SEQUENCE</scope>
</reference>
<dbReference type="AlphaFoldDB" id="A0A814DTY4"/>
<feature type="compositionally biased region" description="Basic and acidic residues" evidence="2">
    <location>
        <begin position="36"/>
        <end position="46"/>
    </location>
</feature>